<feature type="compositionally biased region" description="Low complexity" evidence="1">
    <location>
        <begin position="26"/>
        <end position="35"/>
    </location>
</feature>
<protein>
    <submittedName>
        <fullName evidence="2">Uncharacterized protein</fullName>
    </submittedName>
</protein>
<sequence>MRTHSESAADDQDSYAEVIEALQRTSRSSSAIPSSDADLVAESDSEEPDVSFVSASSQDESDDHDLVESDTVWHDDEESLDNDSWVWGGGGNRGAAVTFAPGEKPLACLRIRFTCKGIEACDRLDPLLREAVRFELDSAPRNTIIAAQQETRRREGNTAEERVVLFLKIMRDAKCHAVDSKGNKCRGGPILKPKPKIFMSNIAIFGTSRSHQYFVGCSGWTRDFQRGHRIHSIPDNVDENILANALAGRPLADDKTKDTPACTHAHIVNGMHVRGQIQNYACPAVRYIYIAKDSSIRKVSFGLKDTYRQCVEGNGVLGAMVSKVDNAPSIKQLLKGKTPAAYAPALHNQRVKQDILHAKKIEKYPNGLGVDAILPIYYAELTKPPPERYIHSYVKTEKGELIVVTFVPYLLKLLDDPGVTSFDGDTTFKGIKGNLNEWELTIFAKVVQRAVSILRAYVNGARTDFFEFLFDELQRVKLMATGKPIPLKRFIIGLCRAVMKYNNPEYSGIPKDTRPEDIAGKFIKICWRHSKEPVHDFRSLVSAQDFDRLMDFPYIDSVEALRKFSAFVFGLKIPQIMDWWKNKDMHDYIIPCLVKSQSRPPAEVWDYTPSTTNTNEAQHHWTNSLMGIKLTPVEALESRRKVDQTVAEQIKMSLETGILSNNNELSHRIARNPQCQSAVARKAHESREAADIPKQLQLQIDAEAEKRRASSLLTKSLREQLKAAKGTSGGRGRGKTASLSASSSGRAKTPRGRAVAPSLSAVAQSDEVSTIATTSNTETQSEPTTSKSHSHSAPPVLENSVLDFLENFDFNSLSGGSNSGFNSNSVSGVNGFTFNSLMDGGEDANSGRQLKIPFLDRPAVRFGHGWGQLRFDTLIPAAPAAPAADPVQAFIDLYGIPDRFSNFGGSGFNSAPSFDPSPLPLLPPPPSTPAPSPVVEASRAAIDKKLIKQISSTQRAPELRLSANVLPKKKSQAGTRRDVPDIEMAVLLVFLWRLQNYRKIRVMERCGEDRGPCKWSYLVHLLIAGLRLIVPQKPRHQCAMLSHSAAAS</sequence>
<dbReference type="AlphaFoldDB" id="A0AAD7JMK2"/>
<feature type="compositionally biased region" description="Acidic residues" evidence="1">
    <location>
        <begin position="39"/>
        <end position="49"/>
    </location>
</feature>
<comment type="caution">
    <text evidence="2">The sequence shown here is derived from an EMBL/GenBank/DDBJ whole genome shotgun (WGS) entry which is preliminary data.</text>
</comment>
<feature type="compositionally biased region" description="Polar residues" evidence="1">
    <location>
        <begin position="761"/>
        <end position="787"/>
    </location>
</feature>
<feature type="region of interest" description="Disordered" evidence="1">
    <location>
        <begin position="23"/>
        <end position="66"/>
    </location>
</feature>
<dbReference type="Proteomes" id="UP001215280">
    <property type="component" value="Unassembled WGS sequence"/>
</dbReference>
<proteinExistence type="predicted"/>
<reference evidence="2" key="1">
    <citation type="submission" date="2023-03" db="EMBL/GenBank/DDBJ databases">
        <title>Massive genome expansion in bonnet fungi (Mycena s.s.) driven by repeated elements and novel gene families across ecological guilds.</title>
        <authorList>
            <consortium name="Lawrence Berkeley National Laboratory"/>
            <person name="Harder C.B."/>
            <person name="Miyauchi S."/>
            <person name="Viragh M."/>
            <person name="Kuo A."/>
            <person name="Thoen E."/>
            <person name="Andreopoulos B."/>
            <person name="Lu D."/>
            <person name="Skrede I."/>
            <person name="Drula E."/>
            <person name="Henrissat B."/>
            <person name="Morin E."/>
            <person name="Kohler A."/>
            <person name="Barry K."/>
            <person name="LaButti K."/>
            <person name="Morin E."/>
            <person name="Salamov A."/>
            <person name="Lipzen A."/>
            <person name="Mereny Z."/>
            <person name="Hegedus B."/>
            <person name="Baldrian P."/>
            <person name="Stursova M."/>
            <person name="Weitz H."/>
            <person name="Taylor A."/>
            <person name="Grigoriev I.V."/>
            <person name="Nagy L.G."/>
            <person name="Martin F."/>
            <person name="Kauserud H."/>
        </authorList>
    </citation>
    <scope>NUCLEOTIDE SEQUENCE</scope>
    <source>
        <strain evidence="2">CBHHK188m</strain>
    </source>
</reference>
<gene>
    <name evidence="2" type="ORF">DFH07DRAFT_938446</name>
</gene>
<name>A0AAD7JMK2_9AGAR</name>
<feature type="region of interest" description="Disordered" evidence="1">
    <location>
        <begin position="722"/>
        <end position="794"/>
    </location>
</feature>
<accession>A0AAD7JMK2</accession>
<feature type="compositionally biased region" description="Pro residues" evidence="1">
    <location>
        <begin position="915"/>
        <end position="932"/>
    </location>
</feature>
<evidence type="ECO:0000256" key="1">
    <source>
        <dbReference type="SAM" id="MobiDB-lite"/>
    </source>
</evidence>
<evidence type="ECO:0000313" key="3">
    <source>
        <dbReference type="Proteomes" id="UP001215280"/>
    </source>
</evidence>
<feature type="region of interest" description="Disordered" evidence="1">
    <location>
        <begin position="914"/>
        <end position="933"/>
    </location>
</feature>
<dbReference type="EMBL" id="JARJLG010000028">
    <property type="protein sequence ID" value="KAJ7768120.1"/>
    <property type="molecule type" value="Genomic_DNA"/>
</dbReference>
<evidence type="ECO:0000313" key="2">
    <source>
        <dbReference type="EMBL" id="KAJ7768120.1"/>
    </source>
</evidence>
<organism evidence="2 3">
    <name type="scientific">Mycena maculata</name>
    <dbReference type="NCBI Taxonomy" id="230809"/>
    <lineage>
        <taxon>Eukaryota</taxon>
        <taxon>Fungi</taxon>
        <taxon>Dikarya</taxon>
        <taxon>Basidiomycota</taxon>
        <taxon>Agaricomycotina</taxon>
        <taxon>Agaricomycetes</taxon>
        <taxon>Agaricomycetidae</taxon>
        <taxon>Agaricales</taxon>
        <taxon>Marasmiineae</taxon>
        <taxon>Mycenaceae</taxon>
        <taxon>Mycena</taxon>
    </lineage>
</organism>
<keyword evidence="3" id="KW-1185">Reference proteome</keyword>